<name>A0A8S1MEH1_PARPR</name>
<dbReference type="OMA" id="CMREANN"/>
<dbReference type="Proteomes" id="UP000688137">
    <property type="component" value="Unassembled WGS sequence"/>
</dbReference>
<gene>
    <name evidence="1" type="ORF">PPRIM_AZ9-3.1.T0600260</name>
</gene>
<dbReference type="AlphaFoldDB" id="A0A8S1MEH1"/>
<evidence type="ECO:0000313" key="2">
    <source>
        <dbReference type="Proteomes" id="UP000688137"/>
    </source>
</evidence>
<reference evidence="1" key="1">
    <citation type="submission" date="2021-01" db="EMBL/GenBank/DDBJ databases">
        <authorList>
            <consortium name="Genoscope - CEA"/>
            <person name="William W."/>
        </authorList>
    </citation>
    <scope>NUCLEOTIDE SEQUENCE</scope>
</reference>
<evidence type="ECO:0000313" key="1">
    <source>
        <dbReference type="EMBL" id="CAD8078807.1"/>
    </source>
</evidence>
<proteinExistence type="predicted"/>
<dbReference type="EMBL" id="CAJJDM010000061">
    <property type="protein sequence ID" value="CAD8078807.1"/>
    <property type="molecule type" value="Genomic_DNA"/>
</dbReference>
<comment type="caution">
    <text evidence="1">The sequence shown here is derived from an EMBL/GenBank/DDBJ whole genome shotgun (WGS) entry which is preliminary data.</text>
</comment>
<sequence length="64" mass="7545">MDIVRLHHLAEQRCKPLGCRMKSCQESAQDPNLCQQYHRELLECIAKEKSRLIDNWNRTGKFSS</sequence>
<keyword evidence="2" id="KW-1185">Reference proteome</keyword>
<organism evidence="1 2">
    <name type="scientific">Paramecium primaurelia</name>
    <dbReference type="NCBI Taxonomy" id="5886"/>
    <lineage>
        <taxon>Eukaryota</taxon>
        <taxon>Sar</taxon>
        <taxon>Alveolata</taxon>
        <taxon>Ciliophora</taxon>
        <taxon>Intramacronucleata</taxon>
        <taxon>Oligohymenophorea</taxon>
        <taxon>Peniculida</taxon>
        <taxon>Parameciidae</taxon>
        <taxon>Paramecium</taxon>
    </lineage>
</organism>
<protein>
    <submittedName>
        <fullName evidence="1">Uncharacterized protein</fullName>
    </submittedName>
</protein>
<accession>A0A8S1MEH1</accession>